<protein>
    <submittedName>
        <fullName evidence="1">DUF433 domain-containing protein</fullName>
    </submittedName>
</protein>
<dbReference type="InterPro" id="IPR009057">
    <property type="entry name" value="Homeodomain-like_sf"/>
</dbReference>
<comment type="caution">
    <text evidence="1">The sequence shown here is derived from an EMBL/GenBank/DDBJ whole genome shotgun (WGS) entry which is preliminary data.</text>
</comment>
<dbReference type="SUPFAM" id="SSF46689">
    <property type="entry name" value="Homeodomain-like"/>
    <property type="match status" value="1"/>
</dbReference>
<proteinExistence type="predicted"/>
<dbReference type="AlphaFoldDB" id="A0A5J4L4J3"/>
<reference evidence="1" key="1">
    <citation type="submission" date="2019-10" db="EMBL/GenBank/DDBJ databases">
        <title>Metagenomic sequencing of thiosulfate-disproportionating enrichment culture.</title>
        <authorList>
            <person name="Umezawa K."/>
            <person name="Kojima H."/>
            <person name="Fukui M."/>
        </authorList>
    </citation>
    <scope>NUCLEOTIDE SEQUENCE</scope>
    <source>
        <strain evidence="1">45J</strain>
    </source>
</reference>
<gene>
    <name evidence="1" type="ORF">A45J_1556</name>
</gene>
<sequence>MDTQSYKERITANPDIMLGKPVIKGTRITVELILRKLSEGMTIEELLEAYPQLTREDILASIKYSADVIAEEELIAS</sequence>
<dbReference type="Pfam" id="PF04255">
    <property type="entry name" value="DUF433"/>
    <property type="match status" value="1"/>
</dbReference>
<dbReference type="Gene3D" id="1.10.10.10">
    <property type="entry name" value="Winged helix-like DNA-binding domain superfamily/Winged helix DNA-binding domain"/>
    <property type="match status" value="1"/>
</dbReference>
<dbReference type="EMBL" id="BLAB01000001">
    <property type="protein sequence ID" value="GER93800.1"/>
    <property type="molecule type" value="Genomic_DNA"/>
</dbReference>
<organism evidence="1">
    <name type="scientific">hot springs metagenome</name>
    <dbReference type="NCBI Taxonomy" id="433727"/>
    <lineage>
        <taxon>unclassified sequences</taxon>
        <taxon>metagenomes</taxon>
        <taxon>ecological metagenomes</taxon>
    </lineage>
</organism>
<accession>A0A5J4L4J3</accession>
<dbReference type="PANTHER" id="PTHR34849">
    <property type="entry name" value="SSL5025 PROTEIN"/>
    <property type="match status" value="1"/>
</dbReference>
<dbReference type="InterPro" id="IPR007367">
    <property type="entry name" value="DUF433"/>
</dbReference>
<dbReference type="InterPro" id="IPR036388">
    <property type="entry name" value="WH-like_DNA-bd_sf"/>
</dbReference>
<dbReference type="PANTHER" id="PTHR34849:SF3">
    <property type="entry name" value="SSR2962 PROTEIN"/>
    <property type="match status" value="1"/>
</dbReference>
<name>A0A5J4L4J3_9ZZZZ</name>
<evidence type="ECO:0000313" key="1">
    <source>
        <dbReference type="EMBL" id="GER93800.1"/>
    </source>
</evidence>